<gene>
    <name evidence="1" type="ORF">FEF10_12665</name>
</gene>
<sequence>MSSSRALKYLCLGFFLLSGCRAQTLYLNGEARGRVVDALSGMPIAGAKGALCGAQFLTADDGSFKVEAATDWEWVMLLAGRSPQDIPHPCFMSIAAADYQTRQWLAPFTAHYDFPIRLLPISSPLHYALESPGNESVPMQPLQAEPRQDELFLGAGG</sequence>
<organism evidence="1 2">
    <name type="scientific">Pseudomonas protegens</name>
    <dbReference type="NCBI Taxonomy" id="380021"/>
    <lineage>
        <taxon>Bacteria</taxon>
        <taxon>Pseudomonadati</taxon>
        <taxon>Pseudomonadota</taxon>
        <taxon>Gammaproteobacteria</taxon>
        <taxon>Pseudomonadales</taxon>
        <taxon>Pseudomonadaceae</taxon>
        <taxon>Pseudomonas</taxon>
    </lineage>
</organism>
<name>A0ABY2VLP1_9PSED</name>
<evidence type="ECO:0008006" key="3">
    <source>
        <dbReference type="Google" id="ProtNLM"/>
    </source>
</evidence>
<evidence type="ECO:0000313" key="1">
    <source>
        <dbReference type="EMBL" id="TMM64083.1"/>
    </source>
</evidence>
<protein>
    <recommendedName>
        <fullName evidence="3">Lipoprotein</fullName>
    </recommendedName>
</protein>
<proteinExistence type="predicted"/>
<reference evidence="1 2" key="1">
    <citation type="submission" date="2019-05" db="EMBL/GenBank/DDBJ databases">
        <title>Identification and Biocontrol Activity Analysis of Biocontrol Strain PF-1 Based on Genome-wide Data.</title>
        <authorList>
            <person name="Qi J."/>
        </authorList>
    </citation>
    <scope>NUCLEOTIDE SEQUENCE [LARGE SCALE GENOMIC DNA]</scope>
    <source>
        <strain evidence="1 2">PF-1</strain>
    </source>
</reference>
<keyword evidence="2" id="KW-1185">Reference proteome</keyword>
<comment type="caution">
    <text evidence="1">The sequence shown here is derived from an EMBL/GenBank/DDBJ whole genome shotgun (WGS) entry which is preliminary data.</text>
</comment>
<dbReference type="Proteomes" id="UP000310095">
    <property type="component" value="Unassembled WGS sequence"/>
</dbReference>
<evidence type="ECO:0000313" key="2">
    <source>
        <dbReference type="Proteomes" id="UP000310095"/>
    </source>
</evidence>
<dbReference type="EMBL" id="VAVY01000002">
    <property type="protein sequence ID" value="TMM64083.1"/>
    <property type="molecule type" value="Genomic_DNA"/>
</dbReference>
<dbReference type="PROSITE" id="PS51257">
    <property type="entry name" value="PROKAR_LIPOPROTEIN"/>
    <property type="match status" value="1"/>
</dbReference>
<dbReference type="RefSeq" id="WP_011060057.1">
    <property type="nucleotide sequence ID" value="NZ_BQHT01000001.1"/>
</dbReference>
<accession>A0ABY2VLP1</accession>